<feature type="compositionally biased region" description="Polar residues" evidence="1">
    <location>
        <begin position="9"/>
        <end position="21"/>
    </location>
</feature>
<feature type="region of interest" description="Disordered" evidence="1">
    <location>
        <begin position="93"/>
        <end position="136"/>
    </location>
</feature>
<proteinExistence type="predicted"/>
<name>R7U8R9_CAPTE</name>
<protein>
    <submittedName>
        <fullName evidence="2 3">Uncharacterized protein</fullName>
    </submittedName>
</protein>
<dbReference type="EnsemblMetazoa" id="CapteT201280">
    <property type="protein sequence ID" value="CapteP201280"/>
    <property type="gene ID" value="CapteG201280"/>
</dbReference>
<feature type="region of interest" description="Disordered" evidence="1">
    <location>
        <begin position="39"/>
        <end position="73"/>
    </location>
</feature>
<accession>R7U8R9</accession>
<feature type="region of interest" description="Disordered" evidence="1">
    <location>
        <begin position="1"/>
        <end position="25"/>
    </location>
</feature>
<evidence type="ECO:0000256" key="1">
    <source>
        <dbReference type="SAM" id="MobiDB-lite"/>
    </source>
</evidence>
<evidence type="ECO:0000313" key="4">
    <source>
        <dbReference type="Proteomes" id="UP000014760"/>
    </source>
</evidence>
<reference evidence="4" key="1">
    <citation type="submission" date="2012-12" db="EMBL/GenBank/DDBJ databases">
        <authorList>
            <person name="Hellsten U."/>
            <person name="Grimwood J."/>
            <person name="Chapman J.A."/>
            <person name="Shapiro H."/>
            <person name="Aerts A."/>
            <person name="Otillar R.P."/>
            <person name="Terry A.Y."/>
            <person name="Boore J.L."/>
            <person name="Simakov O."/>
            <person name="Marletaz F."/>
            <person name="Cho S.-J."/>
            <person name="Edsinger-Gonzales E."/>
            <person name="Havlak P."/>
            <person name="Kuo D.-H."/>
            <person name="Larsson T."/>
            <person name="Lv J."/>
            <person name="Arendt D."/>
            <person name="Savage R."/>
            <person name="Osoegawa K."/>
            <person name="de Jong P."/>
            <person name="Lindberg D.R."/>
            <person name="Seaver E.C."/>
            <person name="Weisblat D.A."/>
            <person name="Putnam N.H."/>
            <person name="Grigoriev I.V."/>
            <person name="Rokhsar D.S."/>
        </authorList>
    </citation>
    <scope>NUCLEOTIDE SEQUENCE</scope>
    <source>
        <strain evidence="4">I ESC-2004</strain>
    </source>
</reference>
<reference evidence="2 4" key="2">
    <citation type="journal article" date="2013" name="Nature">
        <title>Insights into bilaterian evolution from three spiralian genomes.</title>
        <authorList>
            <person name="Simakov O."/>
            <person name="Marletaz F."/>
            <person name="Cho S.J."/>
            <person name="Edsinger-Gonzales E."/>
            <person name="Havlak P."/>
            <person name="Hellsten U."/>
            <person name="Kuo D.H."/>
            <person name="Larsson T."/>
            <person name="Lv J."/>
            <person name="Arendt D."/>
            <person name="Savage R."/>
            <person name="Osoegawa K."/>
            <person name="de Jong P."/>
            <person name="Grimwood J."/>
            <person name="Chapman J.A."/>
            <person name="Shapiro H."/>
            <person name="Aerts A."/>
            <person name="Otillar R.P."/>
            <person name="Terry A.Y."/>
            <person name="Boore J.L."/>
            <person name="Grigoriev I.V."/>
            <person name="Lindberg D.R."/>
            <person name="Seaver E.C."/>
            <person name="Weisblat D.A."/>
            <person name="Putnam N.H."/>
            <person name="Rokhsar D.S."/>
        </authorList>
    </citation>
    <scope>NUCLEOTIDE SEQUENCE</scope>
    <source>
        <strain evidence="2 4">I ESC-2004</strain>
    </source>
</reference>
<sequence>MPTGLGSDVPSQGTSDNTQLTKQERRDKILDLFNYLFTPNNAGSANHGAGARRPTDTTSDLPRERTHVTKQEQRDKILELQIIEKLTSMKKCLPADHEVPDGPNSQELRRPGMPTELSSDVPSRGTSDNTQLTKQERRDKILDLFNYLFTPDNAGSANHGAGARRPTDTTSDLPRERTTVESHMTKQEQRDKILELQIIEKLTAMKKQFQYSKMQVQREHPDSARFRVPCLYSVIRKETQRLV</sequence>
<evidence type="ECO:0000313" key="2">
    <source>
        <dbReference type="EMBL" id="ELU02760.1"/>
    </source>
</evidence>
<feature type="region of interest" description="Disordered" evidence="1">
    <location>
        <begin position="153"/>
        <end position="188"/>
    </location>
</feature>
<feature type="compositionally biased region" description="Basic and acidic residues" evidence="1">
    <location>
        <begin position="61"/>
        <end position="73"/>
    </location>
</feature>
<dbReference type="AlphaFoldDB" id="R7U8R9"/>
<dbReference type="EMBL" id="KB303802">
    <property type="protein sequence ID" value="ELU02760.1"/>
    <property type="molecule type" value="Genomic_DNA"/>
</dbReference>
<evidence type="ECO:0000313" key="3">
    <source>
        <dbReference type="EnsemblMetazoa" id="CapteP201280"/>
    </source>
</evidence>
<keyword evidence="4" id="KW-1185">Reference proteome</keyword>
<feature type="compositionally biased region" description="Polar residues" evidence="1">
    <location>
        <begin position="116"/>
        <end position="133"/>
    </location>
</feature>
<dbReference type="Proteomes" id="UP000014760">
    <property type="component" value="Unassembled WGS sequence"/>
</dbReference>
<feature type="compositionally biased region" description="Basic and acidic residues" evidence="1">
    <location>
        <begin position="173"/>
        <end position="188"/>
    </location>
</feature>
<gene>
    <name evidence="2" type="ORF">CAPTEDRAFT_201280</name>
</gene>
<dbReference type="EMBL" id="AMQN01024891">
    <property type="status" value="NOT_ANNOTATED_CDS"/>
    <property type="molecule type" value="Genomic_DNA"/>
</dbReference>
<dbReference type="HOGENOM" id="CLU_1005591_0_0_1"/>
<organism evidence="2">
    <name type="scientific">Capitella teleta</name>
    <name type="common">Polychaete worm</name>
    <dbReference type="NCBI Taxonomy" id="283909"/>
    <lineage>
        <taxon>Eukaryota</taxon>
        <taxon>Metazoa</taxon>
        <taxon>Spiralia</taxon>
        <taxon>Lophotrochozoa</taxon>
        <taxon>Annelida</taxon>
        <taxon>Polychaeta</taxon>
        <taxon>Sedentaria</taxon>
        <taxon>Scolecida</taxon>
        <taxon>Capitellidae</taxon>
        <taxon>Capitella</taxon>
    </lineage>
</organism>
<feature type="compositionally biased region" description="Low complexity" evidence="1">
    <location>
        <begin position="40"/>
        <end position="51"/>
    </location>
</feature>
<reference evidence="3" key="3">
    <citation type="submission" date="2015-06" db="UniProtKB">
        <authorList>
            <consortium name="EnsemblMetazoa"/>
        </authorList>
    </citation>
    <scope>IDENTIFICATION</scope>
</reference>